<sequence length="85" mass="9723">MDLEGNKVTAIIYDANITALADELTLGKPYMLSNAIVKDNRNEFRGSLQDKIWTITAKTKIEELKEDNLNFLLSRYELTAFNKPE</sequence>
<dbReference type="AlphaFoldDB" id="A0A8S0R6Y0"/>
<gene>
    <name evidence="1" type="ORF">OLEA9_A096550</name>
</gene>
<dbReference type="Proteomes" id="UP000594638">
    <property type="component" value="Unassembled WGS sequence"/>
</dbReference>
<evidence type="ECO:0000313" key="1">
    <source>
        <dbReference type="EMBL" id="CAA2974061.1"/>
    </source>
</evidence>
<comment type="caution">
    <text evidence="1">The sequence shown here is derived from an EMBL/GenBank/DDBJ whole genome shotgun (WGS) entry which is preliminary data.</text>
</comment>
<dbReference type="Gramene" id="OE9A096550T1">
    <property type="protein sequence ID" value="OE9A096550C1"/>
    <property type="gene ID" value="OE9A096550"/>
</dbReference>
<protein>
    <submittedName>
        <fullName evidence="1">Uncharacterized protein</fullName>
    </submittedName>
</protein>
<reference evidence="1 2" key="1">
    <citation type="submission" date="2019-12" db="EMBL/GenBank/DDBJ databases">
        <authorList>
            <person name="Alioto T."/>
            <person name="Alioto T."/>
            <person name="Gomez Garrido J."/>
        </authorList>
    </citation>
    <scope>NUCLEOTIDE SEQUENCE [LARGE SCALE GENOMIC DNA]</scope>
</reference>
<dbReference type="Gene3D" id="2.40.50.140">
    <property type="entry name" value="Nucleic acid-binding proteins"/>
    <property type="match status" value="1"/>
</dbReference>
<dbReference type="InterPro" id="IPR012340">
    <property type="entry name" value="NA-bd_OB-fold"/>
</dbReference>
<organism evidence="1 2">
    <name type="scientific">Olea europaea subsp. europaea</name>
    <dbReference type="NCBI Taxonomy" id="158383"/>
    <lineage>
        <taxon>Eukaryota</taxon>
        <taxon>Viridiplantae</taxon>
        <taxon>Streptophyta</taxon>
        <taxon>Embryophyta</taxon>
        <taxon>Tracheophyta</taxon>
        <taxon>Spermatophyta</taxon>
        <taxon>Magnoliopsida</taxon>
        <taxon>eudicotyledons</taxon>
        <taxon>Gunneridae</taxon>
        <taxon>Pentapetalae</taxon>
        <taxon>asterids</taxon>
        <taxon>lamiids</taxon>
        <taxon>Lamiales</taxon>
        <taxon>Oleaceae</taxon>
        <taxon>Oleeae</taxon>
        <taxon>Olea</taxon>
    </lineage>
</organism>
<keyword evidence="2" id="KW-1185">Reference proteome</keyword>
<dbReference type="EMBL" id="CACTIH010002141">
    <property type="protein sequence ID" value="CAA2974061.1"/>
    <property type="molecule type" value="Genomic_DNA"/>
</dbReference>
<evidence type="ECO:0000313" key="2">
    <source>
        <dbReference type="Proteomes" id="UP000594638"/>
    </source>
</evidence>
<name>A0A8S0R6Y0_OLEEU</name>
<accession>A0A8S0R6Y0</accession>
<proteinExistence type="predicted"/>
<dbReference type="OrthoDB" id="1740937at2759"/>